<proteinExistence type="predicted"/>
<dbReference type="EnsemblMetazoa" id="GPPI006980-RA">
    <property type="protein sequence ID" value="GPPI006980-PA"/>
    <property type="gene ID" value="GPPI006980"/>
</dbReference>
<keyword evidence="3" id="KW-1185">Reference proteome</keyword>
<dbReference type="EMBL" id="JXJN01002780">
    <property type="status" value="NOT_ANNOTATED_CDS"/>
    <property type="molecule type" value="Genomic_DNA"/>
</dbReference>
<organism evidence="2 3">
    <name type="scientific">Glossina palpalis gambiensis</name>
    <dbReference type="NCBI Taxonomy" id="67801"/>
    <lineage>
        <taxon>Eukaryota</taxon>
        <taxon>Metazoa</taxon>
        <taxon>Ecdysozoa</taxon>
        <taxon>Arthropoda</taxon>
        <taxon>Hexapoda</taxon>
        <taxon>Insecta</taxon>
        <taxon>Pterygota</taxon>
        <taxon>Neoptera</taxon>
        <taxon>Endopterygota</taxon>
        <taxon>Diptera</taxon>
        <taxon>Brachycera</taxon>
        <taxon>Muscomorpha</taxon>
        <taxon>Hippoboscoidea</taxon>
        <taxon>Glossinidae</taxon>
        <taxon>Glossina</taxon>
    </lineage>
</organism>
<keyword evidence="1" id="KW-0472">Membrane</keyword>
<dbReference type="AlphaFoldDB" id="A0A1B0ASH7"/>
<reference evidence="2" key="2">
    <citation type="submission" date="2020-05" db="UniProtKB">
        <authorList>
            <consortium name="EnsemblMetazoa"/>
        </authorList>
    </citation>
    <scope>IDENTIFICATION</scope>
    <source>
        <strain evidence="2">IAEA</strain>
    </source>
</reference>
<reference evidence="3" key="1">
    <citation type="submission" date="2015-01" db="EMBL/GenBank/DDBJ databases">
        <authorList>
            <person name="Aksoy S."/>
            <person name="Warren W."/>
            <person name="Wilson R.K."/>
        </authorList>
    </citation>
    <scope>NUCLEOTIDE SEQUENCE [LARGE SCALE GENOMIC DNA]</scope>
    <source>
        <strain evidence="3">IAEA</strain>
    </source>
</reference>
<keyword evidence="1" id="KW-1133">Transmembrane helix</keyword>
<evidence type="ECO:0000313" key="2">
    <source>
        <dbReference type="EnsemblMetazoa" id="GPPI006980-PA"/>
    </source>
</evidence>
<keyword evidence="1" id="KW-0812">Transmembrane</keyword>
<dbReference type="EMBL" id="JXJN01002779">
    <property type="status" value="NOT_ANNOTATED_CDS"/>
    <property type="molecule type" value="Genomic_DNA"/>
</dbReference>
<feature type="transmembrane region" description="Helical" evidence="1">
    <location>
        <begin position="51"/>
        <end position="77"/>
    </location>
</feature>
<name>A0A1B0ASH7_9MUSC</name>
<protein>
    <submittedName>
        <fullName evidence="2">Uncharacterized protein</fullName>
    </submittedName>
</protein>
<dbReference type="Proteomes" id="UP000092460">
    <property type="component" value="Unassembled WGS sequence"/>
</dbReference>
<evidence type="ECO:0000313" key="3">
    <source>
        <dbReference type="Proteomes" id="UP000092460"/>
    </source>
</evidence>
<sequence>MLTDYVFTGTCLRHGDNFQCIAFTMEVWKAGYSIKYNAVGYDNLSIKFLKLVLPAVVFSLTHVLNHFCVLGVVAVAIPLPQYCTQFMLIPIGLQARLTAIERKSKKYSNCPQHYF</sequence>
<evidence type="ECO:0000256" key="1">
    <source>
        <dbReference type="SAM" id="Phobius"/>
    </source>
</evidence>
<dbReference type="VEuPathDB" id="VectorBase:GPPI006980"/>
<accession>A0A1B0ASH7</accession>